<dbReference type="GO" id="GO:0004252">
    <property type="term" value="F:serine-type endopeptidase activity"/>
    <property type="evidence" value="ECO:0007669"/>
    <property type="project" value="UniProtKB-EC"/>
</dbReference>
<feature type="domain" description="Peptidase S1" evidence="13">
    <location>
        <begin position="49"/>
        <end position="281"/>
    </location>
</feature>
<dbReference type="EMBL" id="RWIC01000084">
    <property type="protein sequence ID" value="TKC50404.1"/>
    <property type="molecule type" value="Genomic_DNA"/>
</dbReference>
<evidence type="ECO:0000256" key="11">
    <source>
        <dbReference type="RuleBase" id="RU363034"/>
    </source>
</evidence>
<keyword evidence="7" id="KW-0865">Zymogen</keyword>
<evidence type="ECO:0000256" key="7">
    <source>
        <dbReference type="ARBA" id="ARBA00023145"/>
    </source>
</evidence>
<dbReference type="SMART" id="SM00020">
    <property type="entry name" value="Tryp_SPc"/>
    <property type="match status" value="2"/>
</dbReference>
<keyword evidence="8" id="KW-1015">Disulfide bond</keyword>
<evidence type="ECO:0000256" key="12">
    <source>
        <dbReference type="SAM" id="Phobius"/>
    </source>
</evidence>
<dbReference type="PROSITE" id="PS00135">
    <property type="entry name" value="TRYPSIN_SER"/>
    <property type="match status" value="1"/>
</dbReference>
<reference evidence="15" key="1">
    <citation type="journal article" date="2019" name="IScience">
        <title>Narwhal Genome Reveals Long-Term Low Genetic Diversity despite Current Large Abundance Size.</title>
        <authorList>
            <person name="Westbury M.V."/>
            <person name="Petersen B."/>
            <person name="Garde E."/>
            <person name="Heide-Jorgensen M.P."/>
            <person name="Lorenzen E.D."/>
        </authorList>
    </citation>
    <scope>NUCLEOTIDE SEQUENCE [LARGE SCALE GENOMIC DNA]</scope>
</reference>
<evidence type="ECO:0000256" key="4">
    <source>
        <dbReference type="ARBA" id="ARBA00022757"/>
    </source>
</evidence>
<dbReference type="GO" id="GO:0006508">
    <property type="term" value="P:proteolysis"/>
    <property type="evidence" value="ECO:0007669"/>
    <property type="project" value="UniProtKB-KW"/>
</dbReference>
<dbReference type="InterPro" id="IPR033116">
    <property type="entry name" value="TRYPSIN_SER"/>
</dbReference>
<feature type="transmembrane region" description="Helical" evidence="12">
    <location>
        <begin position="20"/>
        <end position="41"/>
    </location>
</feature>
<organism evidence="14 15">
    <name type="scientific">Monodon monoceros</name>
    <name type="common">Narwhal</name>
    <name type="synonym">Ceratodon monodon</name>
    <dbReference type="NCBI Taxonomy" id="40151"/>
    <lineage>
        <taxon>Eukaryota</taxon>
        <taxon>Metazoa</taxon>
        <taxon>Chordata</taxon>
        <taxon>Craniata</taxon>
        <taxon>Vertebrata</taxon>
        <taxon>Euteleostomi</taxon>
        <taxon>Mammalia</taxon>
        <taxon>Eutheria</taxon>
        <taxon>Laurasiatheria</taxon>
        <taxon>Artiodactyla</taxon>
        <taxon>Whippomorpha</taxon>
        <taxon>Cetacea</taxon>
        <taxon>Odontoceti</taxon>
        <taxon>Monodontidae</taxon>
        <taxon>Monodon</taxon>
    </lineage>
</organism>
<feature type="domain" description="Peptidase S1" evidence="13">
    <location>
        <begin position="283"/>
        <end position="662"/>
    </location>
</feature>
<dbReference type="Gene3D" id="2.40.10.10">
    <property type="entry name" value="Trypsin-like serine proteases"/>
    <property type="match status" value="4"/>
</dbReference>
<dbReference type="GO" id="GO:0005615">
    <property type="term" value="C:extracellular space"/>
    <property type="evidence" value="ECO:0007669"/>
    <property type="project" value="TreeGrafter"/>
</dbReference>
<dbReference type="PANTHER" id="PTHR24264:SF15">
    <property type="entry name" value="RIKEN CDNA 2210010C04 GENE"/>
    <property type="match status" value="1"/>
</dbReference>
<evidence type="ECO:0000256" key="2">
    <source>
        <dbReference type="ARBA" id="ARBA00022525"/>
    </source>
</evidence>
<dbReference type="InterPro" id="IPR018114">
    <property type="entry name" value="TRYPSIN_HIS"/>
</dbReference>
<keyword evidence="12" id="KW-0812">Transmembrane</keyword>
<keyword evidence="12" id="KW-1133">Transmembrane helix</keyword>
<evidence type="ECO:0000313" key="15">
    <source>
        <dbReference type="Proteomes" id="UP000308365"/>
    </source>
</evidence>
<dbReference type="InterPro" id="IPR043504">
    <property type="entry name" value="Peptidase_S1_PA_chymotrypsin"/>
</dbReference>
<gene>
    <name evidence="14" type="ORF">EI555_014317</name>
</gene>
<protein>
    <recommendedName>
        <fullName evidence="10">trypsin</fullName>
        <ecNumber evidence="10">3.4.21.4</ecNumber>
    </recommendedName>
</protein>
<comment type="catalytic activity">
    <reaction evidence="9">
        <text>Preferential cleavage: Arg-|-Xaa, Lys-|-Xaa.</text>
        <dbReference type="EC" id="3.4.21.4"/>
    </reaction>
</comment>
<dbReference type="InterPro" id="IPR001254">
    <property type="entry name" value="Trypsin_dom"/>
</dbReference>
<evidence type="ECO:0000256" key="8">
    <source>
        <dbReference type="ARBA" id="ARBA00023157"/>
    </source>
</evidence>
<dbReference type="InterPro" id="IPR050127">
    <property type="entry name" value="Serine_Proteases_S1"/>
</dbReference>
<keyword evidence="2" id="KW-0964">Secreted</keyword>
<dbReference type="Proteomes" id="UP000308365">
    <property type="component" value="Unassembled WGS sequence"/>
</dbReference>
<dbReference type="SUPFAM" id="SSF50494">
    <property type="entry name" value="Trypsin-like serine proteases"/>
    <property type="match status" value="3"/>
</dbReference>
<evidence type="ECO:0000256" key="1">
    <source>
        <dbReference type="ARBA" id="ARBA00004239"/>
    </source>
</evidence>
<comment type="subcellular location">
    <subcellularLocation>
        <location evidence="1">Secreted</location>
        <location evidence="1">Extracellular space</location>
    </subcellularLocation>
</comment>
<keyword evidence="4" id="KW-0222">Digestion</keyword>
<accession>A0A4U1FKT1</accession>
<dbReference type="InterPro" id="IPR009003">
    <property type="entry name" value="Peptidase_S1_PA"/>
</dbReference>
<evidence type="ECO:0000256" key="5">
    <source>
        <dbReference type="ARBA" id="ARBA00022801"/>
    </source>
</evidence>
<dbReference type="PANTHER" id="PTHR24264">
    <property type="entry name" value="TRYPSIN-RELATED"/>
    <property type="match status" value="1"/>
</dbReference>
<dbReference type="PRINTS" id="PR00722">
    <property type="entry name" value="CHYMOTRYPSIN"/>
</dbReference>
<evidence type="ECO:0000313" key="14">
    <source>
        <dbReference type="EMBL" id="TKC50404.1"/>
    </source>
</evidence>
<evidence type="ECO:0000256" key="10">
    <source>
        <dbReference type="ARBA" id="ARBA00038868"/>
    </source>
</evidence>
<evidence type="ECO:0000256" key="6">
    <source>
        <dbReference type="ARBA" id="ARBA00022825"/>
    </source>
</evidence>
<dbReference type="EC" id="3.4.21.4" evidence="10"/>
<evidence type="ECO:0000256" key="9">
    <source>
        <dbReference type="ARBA" id="ARBA00036320"/>
    </source>
</evidence>
<dbReference type="FunFam" id="2.40.10.10:FF:000008">
    <property type="entry name" value="Cationic trypsin"/>
    <property type="match status" value="1"/>
</dbReference>
<comment type="caution">
    <text evidence="14">The sequence shown here is derived from an EMBL/GenBank/DDBJ whole genome shotgun (WGS) entry which is preliminary data.</text>
</comment>
<dbReference type="PROSITE" id="PS50240">
    <property type="entry name" value="TRYPSIN_DOM"/>
    <property type="match status" value="2"/>
</dbReference>
<dbReference type="GO" id="GO:0007586">
    <property type="term" value="P:digestion"/>
    <property type="evidence" value="ECO:0007669"/>
    <property type="project" value="UniProtKB-KW"/>
</dbReference>
<name>A0A4U1FKT1_MONMO</name>
<dbReference type="CDD" id="cd00190">
    <property type="entry name" value="Tryp_SPc"/>
    <property type="match status" value="1"/>
</dbReference>
<sequence>MGVNDKPDGINSCGWKPFSIIRGATMTTFIFLALMGVAVALPTDDDDKIVGGYTCEAHSIPYQVSLNSGYHFCGGSLISDQWVVSAAHCYKSRMKVGLGAHNIEVLEGNEQFIKAAKIIVHPKYNRKTLDNDIMLIKLDPPATLNNQVAAVPLPTRCAAAGTQCLISGWGNTKSSGSSFPELLQCLEAPILSDSVCHSAYPKQISRNMMCLGFLEGGKDSCQGDSGGPVVCNGQLQGIVSWGYGCALKGKPGVYTKAYGILVTKMPAMKCYLISALMSTVGVILAQDSNTEKMNVAEDFTIPYMVYLQSFPEPCVGSLIHPEWVLTTAHCPLPVKIRLGVYQPNIKNKKEQVRNYSMVVPHPEFNAGSLNNDLVMIKLSKAAALNNQVGTIAIAMEPLPFNDSCFIPTWTWSNYKNLSDPDMLTWINQYILPYDECQNMQDERMAINIMCVGQPLKILSENKVSFPSPDRKIARGPRREEVPVGNQMVPNKEAWSPSTLSLQSLDFSSIPLPSFNSGRDSGAGGEPFVLSPPTCSRFGQIQTKRGEPCVDEVSAAPAICGGRLHGILTWAKGSVTLGNKDPDSLQNVNISVISKTECREAYKTYNIRDSMMCVGIEVTAAPALRHGVLQGILTFVDGCVLRADVGIYTRFINYIPWIENTVPNN</sequence>
<dbReference type="PROSITE" id="PS00134">
    <property type="entry name" value="TRYPSIN_HIS"/>
    <property type="match status" value="1"/>
</dbReference>
<dbReference type="FunFam" id="2.40.10.10:FF:000005">
    <property type="entry name" value="Serine protease 37"/>
    <property type="match status" value="2"/>
</dbReference>
<keyword evidence="3 11" id="KW-0645">Protease</keyword>
<dbReference type="AlphaFoldDB" id="A0A4U1FKT1"/>
<evidence type="ECO:0000256" key="3">
    <source>
        <dbReference type="ARBA" id="ARBA00022670"/>
    </source>
</evidence>
<keyword evidence="5 11" id="KW-0378">Hydrolase</keyword>
<dbReference type="InterPro" id="IPR001314">
    <property type="entry name" value="Peptidase_S1A"/>
</dbReference>
<dbReference type="Pfam" id="PF00089">
    <property type="entry name" value="Trypsin"/>
    <property type="match status" value="3"/>
</dbReference>
<keyword evidence="12" id="KW-0472">Membrane</keyword>
<proteinExistence type="predicted"/>
<evidence type="ECO:0000259" key="13">
    <source>
        <dbReference type="PROSITE" id="PS50240"/>
    </source>
</evidence>
<keyword evidence="6 11" id="KW-0720">Serine protease</keyword>